<sequence>MSLSSMSGEAFKLGMDIDHRINRFVAIDCLLMHIVCIGSKLIAFDDESQLRKFITCITEFVIMTS</sequence>
<protein>
    <submittedName>
        <fullName evidence="1">Uncharacterized protein</fullName>
    </submittedName>
</protein>
<name>A0A080ZP36_PHYNI</name>
<evidence type="ECO:0000313" key="2">
    <source>
        <dbReference type="Proteomes" id="UP000028582"/>
    </source>
</evidence>
<comment type="caution">
    <text evidence="1">The sequence shown here is derived from an EMBL/GenBank/DDBJ whole genome shotgun (WGS) entry which is preliminary data.</text>
</comment>
<reference evidence="1 2" key="1">
    <citation type="submission" date="2013-11" db="EMBL/GenBank/DDBJ databases">
        <title>The Genome Sequence of Phytophthora parasitica P1976.</title>
        <authorList>
            <consortium name="The Broad Institute Genomics Platform"/>
            <person name="Russ C."/>
            <person name="Tyler B."/>
            <person name="Panabieres F."/>
            <person name="Shan W."/>
            <person name="Tripathy S."/>
            <person name="Grunwald N."/>
            <person name="Machado M."/>
            <person name="Johnson C.S."/>
            <person name="Walker B."/>
            <person name="Young S."/>
            <person name="Zeng Q."/>
            <person name="Gargeya S."/>
            <person name="Fitzgerald M."/>
            <person name="Haas B."/>
            <person name="Abouelleil A."/>
            <person name="Allen A.W."/>
            <person name="Alvarado L."/>
            <person name="Arachchi H.M."/>
            <person name="Berlin A.M."/>
            <person name="Chapman S.B."/>
            <person name="Gainer-Dewar J."/>
            <person name="Goldberg J."/>
            <person name="Griggs A."/>
            <person name="Gujja S."/>
            <person name="Hansen M."/>
            <person name="Howarth C."/>
            <person name="Imamovic A."/>
            <person name="Ireland A."/>
            <person name="Larimer J."/>
            <person name="McCowan C."/>
            <person name="Murphy C."/>
            <person name="Pearson M."/>
            <person name="Poon T.W."/>
            <person name="Priest M."/>
            <person name="Roberts A."/>
            <person name="Saif S."/>
            <person name="Shea T."/>
            <person name="Sisk P."/>
            <person name="Sykes S."/>
            <person name="Wortman J."/>
            <person name="Nusbaum C."/>
            <person name="Birren B."/>
        </authorList>
    </citation>
    <scope>NUCLEOTIDE SEQUENCE [LARGE SCALE GENOMIC DNA]</scope>
    <source>
        <strain evidence="1 2">P1976</strain>
    </source>
</reference>
<evidence type="ECO:0000313" key="1">
    <source>
        <dbReference type="EMBL" id="ETO68397.1"/>
    </source>
</evidence>
<dbReference type="EMBL" id="ANJA01002655">
    <property type="protein sequence ID" value="ETO68397.1"/>
    <property type="molecule type" value="Genomic_DNA"/>
</dbReference>
<dbReference type="Proteomes" id="UP000028582">
    <property type="component" value="Unassembled WGS sequence"/>
</dbReference>
<organism evidence="1 2">
    <name type="scientific">Phytophthora nicotianae P1976</name>
    <dbReference type="NCBI Taxonomy" id="1317066"/>
    <lineage>
        <taxon>Eukaryota</taxon>
        <taxon>Sar</taxon>
        <taxon>Stramenopiles</taxon>
        <taxon>Oomycota</taxon>
        <taxon>Peronosporomycetes</taxon>
        <taxon>Peronosporales</taxon>
        <taxon>Peronosporaceae</taxon>
        <taxon>Phytophthora</taxon>
    </lineage>
</organism>
<proteinExistence type="predicted"/>
<dbReference type="AlphaFoldDB" id="A0A080ZP36"/>
<accession>A0A080ZP36</accession>
<gene>
    <name evidence="1" type="ORF">F444_14747</name>
</gene>